<feature type="domain" description="HTH gntR-type" evidence="4">
    <location>
        <begin position="14"/>
        <end position="82"/>
    </location>
</feature>
<evidence type="ECO:0000313" key="6">
    <source>
        <dbReference type="Proteomes" id="UP000824056"/>
    </source>
</evidence>
<evidence type="ECO:0000313" key="5">
    <source>
        <dbReference type="EMBL" id="HIZ65646.1"/>
    </source>
</evidence>
<dbReference type="PROSITE" id="PS50949">
    <property type="entry name" value="HTH_GNTR"/>
    <property type="match status" value="1"/>
</dbReference>
<comment type="caution">
    <text evidence="5">The sequence shown here is derived from an EMBL/GenBank/DDBJ whole genome shotgun (WGS) entry which is preliminary data.</text>
</comment>
<dbReference type="SUPFAM" id="SSF46785">
    <property type="entry name" value="Winged helix' DNA-binding domain"/>
    <property type="match status" value="1"/>
</dbReference>
<proteinExistence type="predicted"/>
<dbReference type="GO" id="GO:0003677">
    <property type="term" value="F:DNA binding"/>
    <property type="evidence" value="ECO:0007669"/>
    <property type="project" value="UniProtKB-KW"/>
</dbReference>
<keyword evidence="1" id="KW-0805">Transcription regulation</keyword>
<evidence type="ECO:0000256" key="3">
    <source>
        <dbReference type="ARBA" id="ARBA00023163"/>
    </source>
</evidence>
<evidence type="ECO:0000256" key="2">
    <source>
        <dbReference type="ARBA" id="ARBA00023125"/>
    </source>
</evidence>
<name>A0A9D2JSF2_9FIRM</name>
<dbReference type="InterPro" id="IPR036390">
    <property type="entry name" value="WH_DNA-bd_sf"/>
</dbReference>
<dbReference type="Pfam" id="PF00392">
    <property type="entry name" value="GntR"/>
    <property type="match status" value="1"/>
</dbReference>
<dbReference type="InterPro" id="IPR036388">
    <property type="entry name" value="WH-like_DNA-bd_sf"/>
</dbReference>
<evidence type="ECO:0000259" key="4">
    <source>
        <dbReference type="PROSITE" id="PS50949"/>
    </source>
</evidence>
<dbReference type="CDD" id="cd07377">
    <property type="entry name" value="WHTH_GntR"/>
    <property type="match status" value="1"/>
</dbReference>
<keyword evidence="3" id="KW-0804">Transcription</keyword>
<dbReference type="SMART" id="SM00345">
    <property type="entry name" value="HTH_GNTR"/>
    <property type="match status" value="1"/>
</dbReference>
<dbReference type="Proteomes" id="UP000824056">
    <property type="component" value="Unassembled WGS sequence"/>
</dbReference>
<evidence type="ECO:0000256" key="1">
    <source>
        <dbReference type="ARBA" id="ARBA00023015"/>
    </source>
</evidence>
<accession>A0A9D2JSF2</accession>
<gene>
    <name evidence="5" type="ORF">H9809_07085</name>
</gene>
<dbReference type="InterPro" id="IPR000524">
    <property type="entry name" value="Tscrpt_reg_HTH_GntR"/>
</dbReference>
<dbReference type="PANTHER" id="PTHR38445:SF10">
    <property type="entry name" value="GNTR-FAMILY TRANSCRIPTIONAL REGULATOR"/>
    <property type="match status" value="1"/>
</dbReference>
<protein>
    <submittedName>
        <fullName evidence="5">Winged helix-turn-helix domain-containing protein</fullName>
    </submittedName>
</protein>
<dbReference type="GO" id="GO:0003700">
    <property type="term" value="F:DNA-binding transcription factor activity"/>
    <property type="evidence" value="ECO:0007669"/>
    <property type="project" value="InterPro"/>
</dbReference>
<keyword evidence="2" id="KW-0238">DNA-binding</keyword>
<dbReference type="AlphaFoldDB" id="A0A9D2JSF2"/>
<dbReference type="PANTHER" id="PTHR38445">
    <property type="entry name" value="HTH-TYPE TRANSCRIPTIONAL REPRESSOR YTRA"/>
    <property type="match status" value="1"/>
</dbReference>
<dbReference type="Gene3D" id="1.10.10.10">
    <property type="entry name" value="Winged helix-like DNA-binding domain superfamily/Winged helix DNA-binding domain"/>
    <property type="match status" value="1"/>
</dbReference>
<reference evidence="5" key="2">
    <citation type="submission" date="2021-04" db="EMBL/GenBank/DDBJ databases">
        <authorList>
            <person name="Gilroy R."/>
        </authorList>
    </citation>
    <scope>NUCLEOTIDE SEQUENCE</scope>
    <source>
        <strain evidence="5">1068</strain>
    </source>
</reference>
<reference evidence="5" key="1">
    <citation type="journal article" date="2021" name="PeerJ">
        <title>Extensive microbial diversity within the chicken gut microbiome revealed by metagenomics and culture.</title>
        <authorList>
            <person name="Gilroy R."/>
            <person name="Ravi A."/>
            <person name="Getino M."/>
            <person name="Pursley I."/>
            <person name="Horton D.L."/>
            <person name="Alikhan N.F."/>
            <person name="Baker D."/>
            <person name="Gharbi K."/>
            <person name="Hall N."/>
            <person name="Watson M."/>
            <person name="Adriaenssens E.M."/>
            <person name="Foster-Nyarko E."/>
            <person name="Jarju S."/>
            <person name="Secka A."/>
            <person name="Antonio M."/>
            <person name="Oren A."/>
            <person name="Chaudhuri R.R."/>
            <person name="La Ragione R."/>
            <person name="Hildebrand F."/>
            <person name="Pallen M.J."/>
        </authorList>
    </citation>
    <scope>NUCLEOTIDE SEQUENCE</scope>
    <source>
        <strain evidence="5">1068</strain>
    </source>
</reference>
<organism evidence="5 6">
    <name type="scientific">Candidatus Blautia pullicola</name>
    <dbReference type="NCBI Taxonomy" id="2838498"/>
    <lineage>
        <taxon>Bacteria</taxon>
        <taxon>Bacillati</taxon>
        <taxon>Bacillota</taxon>
        <taxon>Clostridia</taxon>
        <taxon>Lachnospirales</taxon>
        <taxon>Lachnospiraceae</taxon>
        <taxon>Blautia</taxon>
    </lineage>
</organism>
<dbReference type="EMBL" id="DXBG01000167">
    <property type="protein sequence ID" value="HIZ65646.1"/>
    <property type="molecule type" value="Genomic_DNA"/>
</dbReference>
<sequence length="322" mass="37622">MKKEETKTEKSCQVPLYIQLAESILQDIYKGKYGPGTRLPSEKEFSEEKQVAVGTVRKAYEYLRKRNMIYKVRGSGSYVQFQEENRQTSPEVLAGEVFRQLWEYTGSYRKSLKLVQQETAEYFLKEQIVTVALVECNEEILHALVPIVESIDNVQVKPYLLKNIMSGKEVIAGQCDIAFVSRVHYGDFIRYCDALDLRAEVFVLRESRETIARLATLPENQEIYLLYRNQEFLENVKRSLQRLDKKCRLTGIGEEQLQRMDKEWSKKEPILLLPPDYLEYSNAGTLRVIEKARKRKWKVFPVCYEIEQGSWIHLVNTVKGLL</sequence>